<feature type="compositionally biased region" description="Polar residues" evidence="1">
    <location>
        <begin position="81"/>
        <end position="92"/>
    </location>
</feature>
<evidence type="ECO:0000313" key="3">
    <source>
        <dbReference type="Proteomes" id="UP001163255"/>
    </source>
</evidence>
<name>A0ABY6H0X0_9GAMM</name>
<evidence type="ECO:0000313" key="2">
    <source>
        <dbReference type="EMBL" id="UYM18702.1"/>
    </source>
</evidence>
<gene>
    <name evidence="2" type="ORF">NX720_12610</name>
</gene>
<keyword evidence="3" id="KW-1185">Reference proteome</keyword>
<dbReference type="EMBL" id="CP103300">
    <property type="protein sequence ID" value="UYM18702.1"/>
    <property type="molecule type" value="Genomic_DNA"/>
</dbReference>
<sequence>MNIEAEKSSTTYSCNFSDLGQIELTCCLASGLFLGSAVTYQNPYSYVAAFATFWFGAGFPNQIKIISETQNTNIGDRTARVINQQPGSSSLVTAEERSRIAEQRPNPSFGNTDNYGADQIRKRNLSDQNRE</sequence>
<reference evidence="2" key="1">
    <citation type="submission" date="2022-10" db="EMBL/GenBank/DDBJ databases">
        <title>Completed Genome Sequence of two octocoral isolated bacterium, Endozoicomonas euniceicola EF212T and Endozoicomonas gorgoniicola PS125T.</title>
        <authorList>
            <person name="Chiou Y.-J."/>
            <person name="Chen Y.-H."/>
        </authorList>
    </citation>
    <scope>NUCLEOTIDE SEQUENCE</scope>
    <source>
        <strain evidence="2">EF212</strain>
    </source>
</reference>
<protein>
    <submittedName>
        <fullName evidence="2">Uncharacterized protein</fullName>
    </submittedName>
</protein>
<feature type="compositionally biased region" description="Basic and acidic residues" evidence="1">
    <location>
        <begin position="119"/>
        <end position="131"/>
    </location>
</feature>
<feature type="compositionally biased region" description="Polar residues" evidence="1">
    <location>
        <begin position="105"/>
        <end position="114"/>
    </location>
</feature>
<dbReference type="Proteomes" id="UP001163255">
    <property type="component" value="Chromosome"/>
</dbReference>
<proteinExistence type="predicted"/>
<feature type="region of interest" description="Disordered" evidence="1">
    <location>
        <begin position="81"/>
        <end position="131"/>
    </location>
</feature>
<evidence type="ECO:0000256" key="1">
    <source>
        <dbReference type="SAM" id="MobiDB-lite"/>
    </source>
</evidence>
<organism evidence="2 3">
    <name type="scientific">Endozoicomonas euniceicola</name>
    <dbReference type="NCBI Taxonomy" id="1234143"/>
    <lineage>
        <taxon>Bacteria</taxon>
        <taxon>Pseudomonadati</taxon>
        <taxon>Pseudomonadota</taxon>
        <taxon>Gammaproteobacteria</taxon>
        <taxon>Oceanospirillales</taxon>
        <taxon>Endozoicomonadaceae</taxon>
        <taxon>Endozoicomonas</taxon>
    </lineage>
</organism>
<accession>A0ABY6H0X0</accession>
<dbReference type="RefSeq" id="WP_262601453.1">
    <property type="nucleotide sequence ID" value="NZ_CP103300.1"/>
</dbReference>